<dbReference type="HAMAP" id="MF_00150">
    <property type="entry name" value="ArgC_type1"/>
    <property type="match status" value="1"/>
</dbReference>
<dbReference type="EMBL" id="AP031322">
    <property type="protein sequence ID" value="BFH73217.1"/>
    <property type="molecule type" value="Genomic_DNA"/>
</dbReference>
<dbReference type="Pfam" id="PF01118">
    <property type="entry name" value="Semialdhyde_dh"/>
    <property type="match status" value="1"/>
</dbReference>
<dbReference type="CDD" id="cd23939">
    <property type="entry name" value="AGPR_1_C_LysY"/>
    <property type="match status" value="1"/>
</dbReference>
<dbReference type="HAMAP" id="MF_02083">
    <property type="entry name" value="LysY"/>
    <property type="match status" value="1"/>
</dbReference>
<dbReference type="SMART" id="SM00859">
    <property type="entry name" value="Semialdhyde_dh"/>
    <property type="match status" value="1"/>
</dbReference>
<dbReference type="PANTHER" id="PTHR32338">
    <property type="entry name" value="N-ACETYL-GAMMA-GLUTAMYL-PHOSPHATE REDUCTASE, CHLOROPLASTIC-RELATED-RELATED"/>
    <property type="match status" value="1"/>
</dbReference>
<comment type="subcellular location">
    <subcellularLocation>
        <location evidence="7">Cytoplasm</location>
    </subcellularLocation>
</comment>
<evidence type="ECO:0000256" key="5">
    <source>
        <dbReference type="ARBA" id="ARBA00023002"/>
    </source>
</evidence>
<keyword evidence="4 7" id="KW-0521">NADP</keyword>
<dbReference type="GO" id="GO:0042450">
    <property type="term" value="P:L-arginine biosynthetic process via ornithine"/>
    <property type="evidence" value="ECO:0007669"/>
    <property type="project" value="UniProtKB-UniRule"/>
</dbReference>
<dbReference type="GO" id="GO:0051287">
    <property type="term" value="F:NAD binding"/>
    <property type="evidence" value="ECO:0007669"/>
    <property type="project" value="InterPro"/>
</dbReference>
<keyword evidence="5 7" id="KW-0560">Oxidoreductase</keyword>
<dbReference type="SUPFAM" id="SSF55347">
    <property type="entry name" value="Glyceraldehyde-3-phosphate dehydrogenase-like, C-terminal domain"/>
    <property type="match status" value="1"/>
</dbReference>
<dbReference type="Gene3D" id="3.40.50.720">
    <property type="entry name" value="NAD(P)-binding Rossmann-like Domain"/>
    <property type="match status" value="1"/>
</dbReference>
<dbReference type="GO" id="GO:0070401">
    <property type="term" value="F:NADP+ binding"/>
    <property type="evidence" value="ECO:0007669"/>
    <property type="project" value="InterPro"/>
</dbReference>
<gene>
    <name evidence="10" type="primary">argC</name>
    <name evidence="7" type="synonym">lysY</name>
    <name evidence="10" type="ORF">SJAV_11610</name>
</gene>
<comment type="similarity">
    <text evidence="7">Belongs to the NAGSA dehydrogenase family. Type 1 subfamily. LysY sub-subfamily.</text>
</comment>
<comment type="pathway">
    <text evidence="7">Amino-acid biosynthesis; L-lysine biosynthesis via AAA pathway; L-lysine from L-alpha-aminoadipate (Thermus route): step 3/5.</text>
</comment>
<dbReference type="NCBIfam" id="TIGR01850">
    <property type="entry name" value="argC"/>
    <property type="match status" value="1"/>
</dbReference>
<dbReference type="InterPro" id="IPR058924">
    <property type="entry name" value="AGPR_dimerisation_dom"/>
</dbReference>
<evidence type="ECO:0000256" key="7">
    <source>
        <dbReference type="HAMAP-Rule" id="MF_02083"/>
    </source>
</evidence>
<proteinExistence type="inferred from homology"/>
<comment type="catalytic activity">
    <reaction evidence="7">
        <text>[amino-group carrier protein]-C-terminal-gamma-(L-glutamyl-5-semialdehyde)-L-glutamate + phosphate + NADP(+) = [amino-group carrier protein]-C-terminal-gamma-(5-phospho-L-glutamyl)-L-glutamate + NADPH + H(+)</text>
        <dbReference type="Rhea" id="RHEA:52668"/>
        <dbReference type="Rhea" id="RHEA-COMP:13313"/>
        <dbReference type="Rhea" id="RHEA-COMP:13327"/>
        <dbReference type="ChEBI" id="CHEBI:15378"/>
        <dbReference type="ChEBI" id="CHEBI:43474"/>
        <dbReference type="ChEBI" id="CHEBI:57783"/>
        <dbReference type="ChEBI" id="CHEBI:58349"/>
        <dbReference type="ChEBI" id="CHEBI:136717"/>
        <dbReference type="ChEBI" id="CHEBI:136761"/>
        <dbReference type="EC" id="1.2.1.106"/>
    </reaction>
</comment>
<dbReference type="Gene3D" id="3.30.360.10">
    <property type="entry name" value="Dihydrodipicolinate Reductase, domain 2"/>
    <property type="match status" value="1"/>
</dbReference>
<dbReference type="PANTHER" id="PTHR32338:SF11">
    <property type="entry name" value="[LYSW]-L-2-AMINOADIPATE_[LYSW]-L-GLUTAMATE PHOSPHATE REDUCTASE-RELATED"/>
    <property type="match status" value="1"/>
</dbReference>
<dbReference type="InterPro" id="IPR050085">
    <property type="entry name" value="AGPR"/>
</dbReference>
<evidence type="ECO:0000256" key="2">
    <source>
        <dbReference type="ARBA" id="ARBA00022571"/>
    </source>
</evidence>
<feature type="active site" evidence="7 8">
    <location>
        <position position="164"/>
    </location>
</feature>
<keyword evidence="2 7" id="KW-0055">Arginine biosynthesis</keyword>
<dbReference type="EC" id="1.2.1.106" evidence="7"/>
<dbReference type="GO" id="GO:0003942">
    <property type="term" value="F:N-acetyl-gamma-glutamyl-phosphate reductase activity"/>
    <property type="evidence" value="ECO:0007669"/>
    <property type="project" value="InterPro"/>
</dbReference>
<evidence type="ECO:0000256" key="1">
    <source>
        <dbReference type="ARBA" id="ARBA00022490"/>
    </source>
</evidence>
<reference evidence="10" key="1">
    <citation type="submission" date="2024-03" db="EMBL/GenBank/DDBJ databases">
        <title>Complete genome sequence of Sulfurisphaera javensis strain KD-1.</title>
        <authorList>
            <person name="Sakai H."/>
            <person name="Nur N."/>
            <person name="Suwanto A."/>
            <person name="Kurosawa N."/>
        </authorList>
    </citation>
    <scope>NUCLEOTIDE SEQUENCE</scope>
    <source>
        <strain evidence="10">KD-1</strain>
    </source>
</reference>
<sequence length="363" mass="40252">MLKLLIILLLNGQKMIRVAVIGGSGYTGGELLRLLAVHPKVEVTYVTSREYAGKPITLVHPNLRGFYNMNFSQFSFDRLGDKADVVFLGLPHKVSLEYVPKILEMGIQIIDLSADFRLKDPNLYKIWYGYEHPYPDLLNKAVYGLPELHYEELKNAKLIASPGCNATATILAAAPLVASGLLETYKIVSDVKVGSSEGGAKPHEGSHHPERQNAIRPYEADGHRHAAEAEQELSLIAKRSVKVSLVPHAVSSVRGALASVHGWLNTEVSEMDLWKKTIEFYKGRKFIRIIRSNVHPYPDPKFVIGSNFADVGFAIEKRLQRVTMFSAIDNLMKGAAGQAVQAFNISRGFDEDEGLRLPPLRPA</sequence>
<dbReference type="InterPro" id="IPR037535">
    <property type="entry name" value="LysY"/>
</dbReference>
<dbReference type="GO" id="GO:0019878">
    <property type="term" value="P:lysine biosynthetic process via aminoadipic acid"/>
    <property type="evidence" value="ECO:0007669"/>
    <property type="project" value="UniProtKB-UniRule"/>
</dbReference>
<dbReference type="SUPFAM" id="SSF51735">
    <property type="entry name" value="NAD(P)-binding Rossmann-fold domains"/>
    <property type="match status" value="1"/>
</dbReference>
<protein>
    <recommendedName>
        <fullName evidence="7">[LysW]-L-2-aminoadipate/[LysW]-L-glutamate phosphate reductase</fullName>
        <ecNumber evidence="7">1.2.1.103</ecNumber>
        <ecNumber evidence="7">1.2.1.106</ecNumber>
    </recommendedName>
</protein>
<comment type="caution">
    <text evidence="7">Lacks conserved residue(s) required for the propagation of feature annotation.</text>
</comment>
<name>A0AAT9GQU6_9CREN</name>
<evidence type="ECO:0000259" key="9">
    <source>
        <dbReference type="SMART" id="SM00859"/>
    </source>
</evidence>
<dbReference type="GO" id="GO:0005737">
    <property type="term" value="C:cytoplasm"/>
    <property type="evidence" value="ECO:0007669"/>
    <property type="project" value="UniProtKB-SubCell"/>
</dbReference>
<evidence type="ECO:0000256" key="3">
    <source>
        <dbReference type="ARBA" id="ARBA00022605"/>
    </source>
</evidence>
<feature type="binding site" evidence="7">
    <location>
        <begin position="24"/>
        <end position="27"/>
    </location>
    <ligand>
        <name>NADP(+)</name>
        <dbReference type="ChEBI" id="CHEBI:58349"/>
    </ligand>
</feature>
<evidence type="ECO:0000256" key="8">
    <source>
        <dbReference type="PROSITE-ProRule" id="PRU10010"/>
    </source>
</evidence>
<dbReference type="Pfam" id="PF22698">
    <property type="entry name" value="Semialdhyde_dhC_1"/>
    <property type="match status" value="1"/>
</dbReference>
<dbReference type="EC" id="1.2.1.103" evidence="7"/>
<feature type="domain" description="Semialdehyde dehydrogenase NAD-binding" evidence="9">
    <location>
        <begin position="17"/>
        <end position="156"/>
    </location>
</feature>
<dbReference type="PROSITE" id="PS01224">
    <property type="entry name" value="ARGC"/>
    <property type="match status" value="1"/>
</dbReference>
<dbReference type="InterPro" id="IPR036291">
    <property type="entry name" value="NAD(P)-bd_dom_sf"/>
</dbReference>
<comment type="catalytic activity">
    <reaction evidence="7">
        <text>[amino-group carrier protein]-C-terminal-N-(1-carboxy-5-oxopentan-1-yl)-L-glutamine + phosphate + NADP(+) = [amino-group carrier protein]-C-terminal-N-(1-carboxy-5-phosphooxy-5-oxopentan-1-yl)-L-glutamine + NADPH + H(+)</text>
        <dbReference type="Rhea" id="RHEA:41948"/>
        <dbReference type="Rhea" id="RHEA-COMP:9712"/>
        <dbReference type="Rhea" id="RHEA-COMP:9714"/>
        <dbReference type="ChEBI" id="CHEBI:15378"/>
        <dbReference type="ChEBI" id="CHEBI:43474"/>
        <dbReference type="ChEBI" id="CHEBI:57783"/>
        <dbReference type="ChEBI" id="CHEBI:58349"/>
        <dbReference type="ChEBI" id="CHEBI:78499"/>
        <dbReference type="ChEBI" id="CHEBI:78501"/>
        <dbReference type="EC" id="1.2.1.103"/>
    </reaction>
</comment>
<dbReference type="InterPro" id="IPR000534">
    <property type="entry name" value="Semialdehyde_DH_NAD-bd"/>
</dbReference>
<dbReference type="AlphaFoldDB" id="A0AAT9GQU6"/>
<comment type="function">
    <text evidence="7">Involved in both the arginine and lysine biosynthetic pathways.</text>
</comment>
<keyword evidence="6 7" id="KW-0457">Lysine biosynthesis</keyword>
<dbReference type="CDD" id="cd17895">
    <property type="entry name" value="AGPR_1_N"/>
    <property type="match status" value="1"/>
</dbReference>
<keyword evidence="1 7" id="KW-0963">Cytoplasm</keyword>
<evidence type="ECO:0000256" key="6">
    <source>
        <dbReference type="ARBA" id="ARBA00023154"/>
    </source>
</evidence>
<feature type="binding site" evidence="7">
    <location>
        <position position="330"/>
    </location>
    <ligand>
        <name>NADP(+)</name>
        <dbReference type="ChEBI" id="CHEBI:58349"/>
    </ligand>
</feature>
<accession>A0AAT9GQU6</accession>
<organism evidence="10">
    <name type="scientific">Sulfurisphaera javensis</name>
    <dbReference type="NCBI Taxonomy" id="2049879"/>
    <lineage>
        <taxon>Archaea</taxon>
        <taxon>Thermoproteota</taxon>
        <taxon>Thermoprotei</taxon>
        <taxon>Sulfolobales</taxon>
        <taxon>Sulfolobaceae</taxon>
        <taxon>Sulfurisphaera</taxon>
    </lineage>
</organism>
<evidence type="ECO:0000256" key="4">
    <source>
        <dbReference type="ARBA" id="ARBA00022857"/>
    </source>
</evidence>
<dbReference type="InterPro" id="IPR023013">
    <property type="entry name" value="AGPR_AS"/>
</dbReference>
<dbReference type="InterPro" id="IPR000706">
    <property type="entry name" value="AGPR_type-1"/>
</dbReference>
<comment type="pathway">
    <text evidence="7">Amino-acid biosynthesis; L-arginine biosynthesis.</text>
</comment>
<keyword evidence="3 7" id="KW-0028">Amino-acid biosynthesis</keyword>
<dbReference type="KEGG" id="sjv:SJAV_11610"/>
<evidence type="ECO:0000313" key="10">
    <source>
        <dbReference type="EMBL" id="BFH73217.1"/>
    </source>
</evidence>